<feature type="domain" description="V-ATPase proteolipid subunit C-like" evidence="10">
    <location>
        <begin position="16"/>
        <end position="75"/>
    </location>
</feature>
<evidence type="ECO:0000256" key="4">
    <source>
        <dbReference type="ARBA" id="ARBA00022692"/>
    </source>
</evidence>
<gene>
    <name evidence="11" type="ORF">M0811_04108</name>
</gene>
<evidence type="ECO:0000256" key="1">
    <source>
        <dbReference type="ARBA" id="ARBA00004141"/>
    </source>
</evidence>
<keyword evidence="6 9" id="KW-1133">Transmembrane helix</keyword>
<evidence type="ECO:0000313" key="12">
    <source>
        <dbReference type="Proteomes" id="UP001149090"/>
    </source>
</evidence>
<dbReference type="InterPro" id="IPR035921">
    <property type="entry name" value="F/V-ATP_Csub_sf"/>
</dbReference>
<feature type="transmembrane region" description="Helical" evidence="9">
    <location>
        <begin position="132"/>
        <end position="157"/>
    </location>
</feature>
<dbReference type="CDD" id="cd18177">
    <property type="entry name" value="ATP-synt_Vo_c_ATP6F_rpt1"/>
    <property type="match status" value="1"/>
</dbReference>
<evidence type="ECO:0000256" key="7">
    <source>
        <dbReference type="ARBA" id="ARBA00023065"/>
    </source>
</evidence>
<feature type="transmembrane region" description="Helical" evidence="9">
    <location>
        <begin position="95"/>
        <end position="120"/>
    </location>
</feature>
<dbReference type="OrthoDB" id="10264021at2759"/>
<keyword evidence="8 9" id="KW-0472">Membrane</keyword>
<evidence type="ECO:0000256" key="3">
    <source>
        <dbReference type="ARBA" id="ARBA00022448"/>
    </source>
</evidence>
<dbReference type="GO" id="GO:0033179">
    <property type="term" value="C:proton-transporting V-type ATPase, V0 domain"/>
    <property type="evidence" value="ECO:0007669"/>
    <property type="project" value="InterPro"/>
</dbReference>
<accession>A0A9Q0LW20</accession>
<comment type="similarity">
    <text evidence="2 9">Belongs to the V-ATPase proteolipid subunit family.</text>
</comment>
<evidence type="ECO:0000256" key="6">
    <source>
        <dbReference type="ARBA" id="ARBA00022989"/>
    </source>
</evidence>
<name>A0A9Q0LW20_ANAIG</name>
<keyword evidence="3 9" id="KW-0813">Transport</keyword>
<dbReference type="Pfam" id="PF00137">
    <property type="entry name" value="ATP-synt_C"/>
    <property type="match status" value="2"/>
</dbReference>
<dbReference type="EMBL" id="JAPDFW010000022">
    <property type="protein sequence ID" value="KAJ5079795.1"/>
    <property type="molecule type" value="Genomic_DNA"/>
</dbReference>
<dbReference type="PRINTS" id="PR00122">
    <property type="entry name" value="VACATPASE"/>
</dbReference>
<dbReference type="InterPro" id="IPR000245">
    <property type="entry name" value="ATPase_proteolipid_csu"/>
</dbReference>
<dbReference type="FunFam" id="1.20.120.610:FF:000002">
    <property type="entry name" value="V-type proton ATPase proteolipid subunit"/>
    <property type="match status" value="1"/>
</dbReference>
<proteinExistence type="inferred from homology"/>
<dbReference type="OMA" id="TSPYMWG"/>
<dbReference type="SUPFAM" id="SSF81333">
    <property type="entry name" value="F1F0 ATP synthase subunit C"/>
    <property type="match status" value="2"/>
</dbReference>
<comment type="caution">
    <text evidence="11">The sequence shown here is derived from an EMBL/GenBank/DDBJ whole genome shotgun (WGS) entry which is preliminary data.</text>
</comment>
<evidence type="ECO:0000256" key="2">
    <source>
        <dbReference type="ARBA" id="ARBA00007296"/>
    </source>
</evidence>
<feature type="transmembrane region" description="Helical" evidence="9">
    <location>
        <begin position="12"/>
        <end position="34"/>
    </location>
</feature>
<comment type="subcellular location">
    <subcellularLocation>
        <location evidence="1">Membrane</location>
        <topology evidence="1">Multi-pass membrane protein</topology>
    </subcellularLocation>
</comment>
<dbReference type="CDD" id="cd18178">
    <property type="entry name" value="ATP-synt_Vo_c_ATP6F_rpt2"/>
    <property type="match status" value="1"/>
</dbReference>
<keyword evidence="7 9" id="KW-0406">Ion transport</keyword>
<evidence type="ECO:0000313" key="11">
    <source>
        <dbReference type="EMBL" id="KAJ5079795.1"/>
    </source>
</evidence>
<organism evidence="11 12">
    <name type="scientific">Anaeramoeba ignava</name>
    <name type="common">Anaerobic marine amoeba</name>
    <dbReference type="NCBI Taxonomy" id="1746090"/>
    <lineage>
        <taxon>Eukaryota</taxon>
        <taxon>Metamonada</taxon>
        <taxon>Anaeramoebidae</taxon>
        <taxon>Anaeramoeba</taxon>
    </lineage>
</organism>
<dbReference type="AlphaFoldDB" id="A0A9Q0LW20"/>
<keyword evidence="12" id="KW-1185">Reference proteome</keyword>
<evidence type="ECO:0000256" key="9">
    <source>
        <dbReference type="RuleBase" id="RU363060"/>
    </source>
</evidence>
<dbReference type="InterPro" id="IPR002379">
    <property type="entry name" value="ATPase_proteolipid_c-like_dom"/>
</dbReference>
<dbReference type="Proteomes" id="UP001149090">
    <property type="component" value="Unassembled WGS sequence"/>
</dbReference>
<dbReference type="GO" id="GO:0046961">
    <property type="term" value="F:proton-transporting ATPase activity, rotational mechanism"/>
    <property type="evidence" value="ECO:0007669"/>
    <property type="project" value="InterPro"/>
</dbReference>
<sequence>MASNIWEIDPMFWAGLGIATSIGISVVGSAWGIYITGASIVGGAVKVPRIRSKNLVSILFCEAVAIYGIIISIMMNQRLSEFPLPPRGGDYYSGYAIFWGGLITGLCNLACGVCVGVVGSSCAIADAKNPSLFVKILIIEIFGSALGIFGIIVGIIVGNQANFTKA</sequence>
<feature type="domain" description="V-ATPase proteolipid subunit C-like" evidence="10">
    <location>
        <begin position="99"/>
        <end position="156"/>
    </location>
</feature>
<keyword evidence="4 9" id="KW-0812">Transmembrane</keyword>
<evidence type="ECO:0000259" key="10">
    <source>
        <dbReference type="Pfam" id="PF00137"/>
    </source>
</evidence>
<reference evidence="11" key="1">
    <citation type="submission" date="2022-10" db="EMBL/GenBank/DDBJ databases">
        <title>Novel sulphate-reducing endosymbionts in the free-living metamonad Anaeramoeba.</title>
        <authorList>
            <person name="Jerlstrom-Hultqvist J."/>
            <person name="Cepicka I."/>
            <person name="Gallot-Lavallee L."/>
            <person name="Salas-Leiva D."/>
            <person name="Curtis B.A."/>
            <person name="Zahonova K."/>
            <person name="Pipaliya S."/>
            <person name="Dacks J."/>
            <person name="Roger A.J."/>
        </authorList>
    </citation>
    <scope>NUCLEOTIDE SEQUENCE</scope>
    <source>
        <strain evidence="11">BMAN</strain>
    </source>
</reference>
<dbReference type="Gene3D" id="1.20.120.610">
    <property type="entry name" value="lithium bound rotor ring of v- atpase"/>
    <property type="match status" value="1"/>
</dbReference>
<feature type="transmembrane region" description="Helical" evidence="9">
    <location>
        <begin position="55"/>
        <end position="75"/>
    </location>
</feature>
<dbReference type="PANTHER" id="PTHR10263">
    <property type="entry name" value="V-TYPE PROTON ATPASE PROTEOLIPID SUBUNIT"/>
    <property type="match status" value="1"/>
</dbReference>
<evidence type="ECO:0000256" key="8">
    <source>
        <dbReference type="ARBA" id="ARBA00023136"/>
    </source>
</evidence>
<protein>
    <submittedName>
        <fullName evidence="11">V-type proton atpase 21 kDa proteolipid subunit</fullName>
    </submittedName>
</protein>
<evidence type="ECO:0000256" key="5">
    <source>
        <dbReference type="ARBA" id="ARBA00022781"/>
    </source>
</evidence>
<keyword evidence="5" id="KW-0375">Hydrogen ion transport</keyword>